<sequence>MAAPSGEGCGALRSERYTPQGYSGRVAGPRLRRGSRGGGSPVAYRLERCSVSRRCRIVSRSSLSRRVASAIVITLTLSLVAACAGGGGKGGGASSGAATATVSASGSAPSGQHNQADVRFAQEMIPHRRQAIDMADLAARQAASDDVKALAEKIKKAQGPEIETMTAWLKSWGKPVPQGEAGTQRGGPTAQPGMAGGQEMANLRNASGAGFDKMFLAMMIAHHQGAVAMANSEKKDGLYGPAKQLADSIISSQNAEIAQMRGMLGGGTGTGSPSATAH</sequence>
<accession>A0A3S9PK20</accession>
<dbReference type="PANTHER" id="PTHR36933:SF1">
    <property type="entry name" value="SLL0788 PROTEIN"/>
    <property type="match status" value="1"/>
</dbReference>
<protein>
    <submittedName>
        <fullName evidence="3">DUF305 domain-containing protein</fullName>
    </submittedName>
</protein>
<dbReference type="OrthoDB" id="26872at2"/>
<dbReference type="Proteomes" id="UP000267900">
    <property type="component" value="Chromosome"/>
</dbReference>
<evidence type="ECO:0000313" key="3">
    <source>
        <dbReference type="EMBL" id="AZQ72684.1"/>
    </source>
</evidence>
<organism evidence="3 4">
    <name type="scientific">Streptomyces luteoverticillatus</name>
    <name type="common">Streptoverticillium luteoverticillatus</name>
    <dbReference type="NCBI Taxonomy" id="66425"/>
    <lineage>
        <taxon>Bacteria</taxon>
        <taxon>Bacillati</taxon>
        <taxon>Actinomycetota</taxon>
        <taxon>Actinomycetes</taxon>
        <taxon>Kitasatosporales</taxon>
        <taxon>Streptomycetaceae</taxon>
        <taxon>Streptomyces</taxon>
    </lineage>
</organism>
<reference evidence="3 4" key="1">
    <citation type="submission" date="2018-12" db="EMBL/GenBank/DDBJ databases">
        <title>The whole draft genome of Streptomyce luteoverticillatus CGMCC 15060.</title>
        <authorList>
            <person name="Feng Z."/>
            <person name="Chen G."/>
            <person name="Zhang J."/>
            <person name="Zhu H."/>
            <person name="Yu X."/>
            <person name="Zhang W."/>
            <person name="Zhang X."/>
        </authorList>
    </citation>
    <scope>NUCLEOTIDE SEQUENCE [LARGE SCALE GENOMIC DNA]</scope>
    <source>
        <strain evidence="3 4">CGMCC 15060</strain>
    </source>
</reference>
<dbReference type="InterPro" id="IPR005183">
    <property type="entry name" value="DUF305_CopM-like"/>
</dbReference>
<name>A0A3S9PK20_STRLT</name>
<dbReference type="AlphaFoldDB" id="A0A3S9PK20"/>
<dbReference type="Gene3D" id="1.20.1260.10">
    <property type="match status" value="1"/>
</dbReference>
<feature type="region of interest" description="Disordered" evidence="1">
    <location>
        <begin position="1"/>
        <end position="39"/>
    </location>
</feature>
<dbReference type="PANTHER" id="PTHR36933">
    <property type="entry name" value="SLL0788 PROTEIN"/>
    <property type="match status" value="1"/>
</dbReference>
<evidence type="ECO:0000313" key="4">
    <source>
        <dbReference type="Proteomes" id="UP000267900"/>
    </source>
</evidence>
<dbReference type="InterPro" id="IPR012347">
    <property type="entry name" value="Ferritin-like"/>
</dbReference>
<feature type="region of interest" description="Disordered" evidence="1">
    <location>
        <begin position="90"/>
        <end position="113"/>
    </location>
</feature>
<feature type="compositionally biased region" description="Low complexity" evidence="1">
    <location>
        <begin position="95"/>
        <end position="111"/>
    </location>
</feature>
<evidence type="ECO:0000256" key="1">
    <source>
        <dbReference type="SAM" id="MobiDB-lite"/>
    </source>
</evidence>
<proteinExistence type="predicted"/>
<gene>
    <name evidence="3" type="ORF">EKH77_16940</name>
</gene>
<keyword evidence="4" id="KW-1185">Reference proteome</keyword>
<evidence type="ECO:0000259" key="2">
    <source>
        <dbReference type="Pfam" id="PF03713"/>
    </source>
</evidence>
<feature type="domain" description="DUF305" evidence="2">
    <location>
        <begin position="117"/>
        <end position="264"/>
    </location>
</feature>
<dbReference type="Pfam" id="PF03713">
    <property type="entry name" value="DUF305"/>
    <property type="match status" value="1"/>
</dbReference>
<dbReference type="EMBL" id="CP034587">
    <property type="protein sequence ID" value="AZQ72684.1"/>
    <property type="molecule type" value="Genomic_DNA"/>
</dbReference>